<evidence type="ECO:0000313" key="1">
    <source>
        <dbReference type="EMBL" id="KFI70221.1"/>
    </source>
</evidence>
<dbReference type="RefSeq" id="WP_033523964.1">
    <property type="nucleotide sequence ID" value="NZ_JGZC01000006.1"/>
</dbReference>
<dbReference type="EMBL" id="JGZC01000006">
    <property type="protein sequence ID" value="KFI70221.1"/>
    <property type="molecule type" value="Genomic_DNA"/>
</dbReference>
<gene>
    <name evidence="1" type="ORF">BMERY_0700</name>
</gene>
<evidence type="ECO:0000313" key="2">
    <source>
        <dbReference type="Proteomes" id="UP000029060"/>
    </source>
</evidence>
<accession>A0A087BGS1</accession>
<proteinExistence type="predicted"/>
<dbReference type="Proteomes" id="UP000029060">
    <property type="component" value="Unassembled WGS sequence"/>
</dbReference>
<name>A0A087BGS1_9BIFI</name>
<sequence>MTIDAVFIRGCWWLDTVQAARMLCIAPESLRRNRSTCRDLRGIECMVWHRSWLWRLDDVARVSQARLIAQCDQGDVDGSRMI</sequence>
<dbReference type="AlphaFoldDB" id="A0A087BGS1"/>
<dbReference type="STRING" id="78345.BMERY_0700"/>
<organism evidence="1 2">
    <name type="scientific">Bifidobacterium merycicum</name>
    <dbReference type="NCBI Taxonomy" id="78345"/>
    <lineage>
        <taxon>Bacteria</taxon>
        <taxon>Bacillati</taxon>
        <taxon>Actinomycetota</taxon>
        <taxon>Actinomycetes</taxon>
        <taxon>Bifidobacteriales</taxon>
        <taxon>Bifidobacteriaceae</taxon>
        <taxon>Bifidobacterium</taxon>
    </lineage>
</organism>
<keyword evidence="2" id="KW-1185">Reference proteome</keyword>
<protein>
    <recommendedName>
        <fullName evidence="3">DNA-binding protein</fullName>
    </recommendedName>
</protein>
<evidence type="ECO:0008006" key="3">
    <source>
        <dbReference type="Google" id="ProtNLM"/>
    </source>
</evidence>
<reference evidence="1 2" key="1">
    <citation type="submission" date="2014-03" db="EMBL/GenBank/DDBJ databases">
        <title>Genomics of Bifidobacteria.</title>
        <authorList>
            <person name="Ventura M."/>
            <person name="Milani C."/>
            <person name="Lugli G.A."/>
        </authorList>
    </citation>
    <scope>NUCLEOTIDE SEQUENCE [LARGE SCALE GENOMIC DNA]</scope>
    <source>
        <strain evidence="1 2">LMG 11341</strain>
    </source>
</reference>
<comment type="caution">
    <text evidence="1">The sequence shown here is derived from an EMBL/GenBank/DDBJ whole genome shotgun (WGS) entry which is preliminary data.</text>
</comment>